<evidence type="ECO:0008006" key="4">
    <source>
        <dbReference type="Google" id="ProtNLM"/>
    </source>
</evidence>
<organism evidence="2 3">
    <name type="scientific">Ricinus communis</name>
    <name type="common">Castor bean</name>
    <dbReference type="NCBI Taxonomy" id="3988"/>
    <lineage>
        <taxon>Eukaryota</taxon>
        <taxon>Viridiplantae</taxon>
        <taxon>Streptophyta</taxon>
        <taxon>Embryophyta</taxon>
        <taxon>Tracheophyta</taxon>
        <taxon>Spermatophyta</taxon>
        <taxon>Magnoliopsida</taxon>
        <taxon>eudicotyledons</taxon>
        <taxon>Gunneridae</taxon>
        <taxon>Pentapetalae</taxon>
        <taxon>rosids</taxon>
        <taxon>fabids</taxon>
        <taxon>Malpighiales</taxon>
        <taxon>Euphorbiaceae</taxon>
        <taxon>Acalyphoideae</taxon>
        <taxon>Acalypheae</taxon>
        <taxon>Ricinus</taxon>
    </lineage>
</organism>
<dbReference type="Proteomes" id="UP000008311">
    <property type="component" value="Unassembled WGS sequence"/>
</dbReference>
<dbReference type="Gene3D" id="1.25.40.20">
    <property type="entry name" value="Ankyrin repeat-containing domain"/>
    <property type="match status" value="1"/>
</dbReference>
<name>B9SKK9_RICCO</name>
<dbReference type="PANTHER" id="PTHR24121:SF21">
    <property type="entry name" value="ANKYRIN REPEAT FAMILY PROTEIN"/>
    <property type="match status" value="1"/>
</dbReference>
<evidence type="ECO:0000313" key="2">
    <source>
        <dbReference type="EMBL" id="EEF35863.1"/>
    </source>
</evidence>
<dbReference type="eggNOG" id="KOG0504">
    <property type="taxonomic scope" value="Eukaryota"/>
</dbReference>
<dbReference type="STRING" id="3988.B9SKK9"/>
<sequence>MNSMLFEAALAGNVNVLHQLFSENQDVLVDAVMTTDCNPLHAAAKHEQGWTHSASLRNYSWKDDIIDELLNKFKDCLEVVTARGETALHLALKHDQDKAFLVLMNWVKQTSNESLLGWKDKADNTVLHLACSKKNIKAIAITANLVTMNKVSTVESLILVLILSTIIFFDCTVAAFRKLGNSTLNAVNSWIRCFQNQKGKKKLKSLQAQRVFCIFMLFVCLVYTMNVTAYLSVKLHGKDGYAVAISRSTIAVLRSKVIQAIIGCATVITTSFTESEIPLQHTWFLYFLCSLVQGVSSR</sequence>
<dbReference type="SUPFAM" id="SSF48403">
    <property type="entry name" value="Ankyrin repeat"/>
    <property type="match status" value="1"/>
</dbReference>
<feature type="transmembrane region" description="Helical" evidence="1">
    <location>
        <begin position="211"/>
        <end position="231"/>
    </location>
</feature>
<dbReference type="InterPro" id="IPR036770">
    <property type="entry name" value="Ankyrin_rpt-contain_sf"/>
</dbReference>
<dbReference type="EMBL" id="EQ974002">
    <property type="protein sequence ID" value="EEF35863.1"/>
    <property type="molecule type" value="Genomic_DNA"/>
</dbReference>
<protein>
    <recommendedName>
        <fullName evidence="4">Ankyrin repeat-containing protein</fullName>
    </recommendedName>
</protein>
<dbReference type="AlphaFoldDB" id="B9SKK9"/>
<proteinExistence type="predicted"/>
<gene>
    <name evidence="2" type="ORF">RCOM_0658310</name>
</gene>
<reference evidence="3" key="1">
    <citation type="journal article" date="2010" name="Nat. Biotechnol.">
        <title>Draft genome sequence of the oilseed species Ricinus communis.</title>
        <authorList>
            <person name="Chan A.P."/>
            <person name="Crabtree J."/>
            <person name="Zhao Q."/>
            <person name="Lorenzi H."/>
            <person name="Orvis J."/>
            <person name="Puiu D."/>
            <person name="Melake-Berhan A."/>
            <person name="Jones K.M."/>
            <person name="Redman J."/>
            <person name="Chen G."/>
            <person name="Cahoon E.B."/>
            <person name="Gedil M."/>
            <person name="Stanke M."/>
            <person name="Haas B.J."/>
            <person name="Wortman J.R."/>
            <person name="Fraser-Liggett C.M."/>
            <person name="Ravel J."/>
            <person name="Rabinowicz P.D."/>
        </authorList>
    </citation>
    <scope>NUCLEOTIDE SEQUENCE [LARGE SCALE GENOMIC DNA]</scope>
    <source>
        <strain evidence="3">cv. Hale</strain>
    </source>
</reference>
<keyword evidence="3" id="KW-1185">Reference proteome</keyword>
<dbReference type="PANTHER" id="PTHR24121">
    <property type="entry name" value="NO MECHANORECEPTOR POTENTIAL C, ISOFORM D-RELATED"/>
    <property type="match status" value="1"/>
</dbReference>
<keyword evidence="1" id="KW-0812">Transmembrane</keyword>
<accession>B9SKK9</accession>
<feature type="transmembrane region" description="Helical" evidence="1">
    <location>
        <begin position="157"/>
        <end position="176"/>
    </location>
</feature>
<keyword evidence="1" id="KW-1133">Transmembrane helix</keyword>
<evidence type="ECO:0000256" key="1">
    <source>
        <dbReference type="SAM" id="Phobius"/>
    </source>
</evidence>
<dbReference type="InParanoid" id="B9SKK9"/>
<evidence type="ECO:0000313" key="3">
    <source>
        <dbReference type="Proteomes" id="UP000008311"/>
    </source>
</evidence>
<keyword evidence="1" id="KW-0472">Membrane</keyword>